<dbReference type="CDD" id="cd02248">
    <property type="entry name" value="Peptidase_C1A"/>
    <property type="match status" value="1"/>
</dbReference>
<evidence type="ECO:0000256" key="2">
    <source>
        <dbReference type="ARBA" id="ARBA00023157"/>
    </source>
</evidence>
<accession>A0AA88V382</accession>
<keyword evidence="2" id="KW-1015">Disulfide bond</keyword>
<dbReference type="InterPro" id="IPR013201">
    <property type="entry name" value="Prot_inhib_I29"/>
</dbReference>
<dbReference type="InterPro" id="IPR000169">
    <property type="entry name" value="Pept_cys_AS"/>
</dbReference>
<name>A0AA88V382_9ASTE</name>
<feature type="domain" description="Cathepsin propeptide inhibitor" evidence="5">
    <location>
        <begin position="134"/>
        <end position="191"/>
    </location>
</feature>
<evidence type="ECO:0000313" key="7">
    <source>
        <dbReference type="Proteomes" id="UP001188597"/>
    </source>
</evidence>
<dbReference type="PROSITE" id="PS00139">
    <property type="entry name" value="THIOL_PROTEASE_CYS"/>
    <property type="match status" value="1"/>
</dbReference>
<organism evidence="6 7">
    <name type="scientific">Escallonia herrerae</name>
    <dbReference type="NCBI Taxonomy" id="1293975"/>
    <lineage>
        <taxon>Eukaryota</taxon>
        <taxon>Viridiplantae</taxon>
        <taxon>Streptophyta</taxon>
        <taxon>Embryophyta</taxon>
        <taxon>Tracheophyta</taxon>
        <taxon>Spermatophyta</taxon>
        <taxon>Magnoliopsida</taxon>
        <taxon>eudicotyledons</taxon>
        <taxon>Gunneridae</taxon>
        <taxon>Pentapetalae</taxon>
        <taxon>asterids</taxon>
        <taxon>campanulids</taxon>
        <taxon>Escalloniales</taxon>
        <taxon>Escalloniaceae</taxon>
        <taxon>Escallonia</taxon>
    </lineage>
</organism>
<feature type="region of interest" description="Disordered" evidence="3">
    <location>
        <begin position="25"/>
        <end position="49"/>
    </location>
</feature>
<sequence>MQVACEGKKKKKKNMDTRHMVALNGTRKLRLPSATKSSPNNLHNSQDEYDNPNACLPFLTLDDTNIPVLRHNKPSNLGISISTSQRTEVCLSHSHHQVSKMASKVVFATLFIFGLWASQTTARSLSEAPVKLTHEQWTVRYGRVYKSEAEKQMRSKIYNHNVEYVESFNKAGTHTYTLGINAFTDMTSEEFRIRNGYKSPVAPKATEFKYASVTEVPDSVDWRDLGAVTAVKDQGMCGSCWAFSAVGSMEGIVQIATDELIALSEQQVVDCDTHGEDEGCMGGYMYTAMEFIINNGGLANNTAYPYRGDDGNCSTNVTIAAPWFKY</sequence>
<comment type="similarity">
    <text evidence="1">Belongs to the peptidase C1 family.</text>
</comment>
<proteinExistence type="inferred from homology"/>
<dbReference type="SMART" id="SM00848">
    <property type="entry name" value="Inhibitor_I29"/>
    <property type="match status" value="1"/>
</dbReference>
<evidence type="ECO:0000256" key="3">
    <source>
        <dbReference type="SAM" id="MobiDB-lite"/>
    </source>
</evidence>
<dbReference type="SUPFAM" id="SSF54001">
    <property type="entry name" value="Cysteine proteinases"/>
    <property type="match status" value="1"/>
</dbReference>
<reference evidence="6" key="1">
    <citation type="submission" date="2022-12" db="EMBL/GenBank/DDBJ databases">
        <title>Draft genome assemblies for two species of Escallonia (Escalloniales).</title>
        <authorList>
            <person name="Chanderbali A."/>
            <person name="Dervinis C."/>
            <person name="Anghel I."/>
            <person name="Soltis D."/>
            <person name="Soltis P."/>
            <person name="Zapata F."/>
        </authorList>
    </citation>
    <scope>NUCLEOTIDE SEQUENCE</scope>
    <source>
        <strain evidence="6">UCBG64.0493</strain>
        <tissue evidence="6">Leaf</tissue>
    </source>
</reference>
<dbReference type="SMART" id="SM00645">
    <property type="entry name" value="Pept_C1"/>
    <property type="match status" value="1"/>
</dbReference>
<dbReference type="InterPro" id="IPR013128">
    <property type="entry name" value="Peptidase_C1A"/>
</dbReference>
<dbReference type="Gene3D" id="3.90.70.10">
    <property type="entry name" value="Cysteine proteinases"/>
    <property type="match status" value="1"/>
</dbReference>
<feature type="compositionally biased region" description="Polar residues" evidence="3">
    <location>
        <begin position="34"/>
        <end position="44"/>
    </location>
</feature>
<dbReference type="GO" id="GO:0006508">
    <property type="term" value="P:proteolysis"/>
    <property type="evidence" value="ECO:0007669"/>
    <property type="project" value="InterPro"/>
</dbReference>
<evidence type="ECO:0000256" key="1">
    <source>
        <dbReference type="ARBA" id="ARBA00008455"/>
    </source>
</evidence>
<evidence type="ECO:0000313" key="6">
    <source>
        <dbReference type="EMBL" id="KAK3000907.1"/>
    </source>
</evidence>
<gene>
    <name evidence="6" type="ORF">RJ639_021376</name>
</gene>
<dbReference type="Pfam" id="PF08246">
    <property type="entry name" value="Inhibitor_I29"/>
    <property type="match status" value="1"/>
</dbReference>
<dbReference type="InterPro" id="IPR039417">
    <property type="entry name" value="Peptidase_C1A_papain-like"/>
</dbReference>
<dbReference type="Proteomes" id="UP001188597">
    <property type="component" value="Unassembled WGS sequence"/>
</dbReference>
<feature type="domain" description="Peptidase C1A papain C-terminal" evidence="4">
    <location>
        <begin position="216"/>
        <end position="323"/>
    </location>
</feature>
<dbReference type="EMBL" id="JAVXUP010002894">
    <property type="protein sequence ID" value="KAK3000907.1"/>
    <property type="molecule type" value="Genomic_DNA"/>
</dbReference>
<protein>
    <submittedName>
        <fullName evidence="6">Uncharacterized protein</fullName>
    </submittedName>
</protein>
<dbReference type="Pfam" id="PF00112">
    <property type="entry name" value="Peptidase_C1"/>
    <property type="match status" value="1"/>
</dbReference>
<comment type="caution">
    <text evidence="6">The sequence shown here is derived from an EMBL/GenBank/DDBJ whole genome shotgun (WGS) entry which is preliminary data.</text>
</comment>
<dbReference type="InterPro" id="IPR000668">
    <property type="entry name" value="Peptidase_C1A_C"/>
</dbReference>
<dbReference type="AlphaFoldDB" id="A0AA88V382"/>
<keyword evidence="7" id="KW-1185">Reference proteome</keyword>
<dbReference type="PANTHER" id="PTHR12411">
    <property type="entry name" value="CYSTEINE PROTEASE FAMILY C1-RELATED"/>
    <property type="match status" value="1"/>
</dbReference>
<evidence type="ECO:0000259" key="5">
    <source>
        <dbReference type="SMART" id="SM00848"/>
    </source>
</evidence>
<evidence type="ECO:0000259" key="4">
    <source>
        <dbReference type="SMART" id="SM00645"/>
    </source>
</evidence>
<dbReference type="InterPro" id="IPR038765">
    <property type="entry name" value="Papain-like_cys_pep_sf"/>
</dbReference>
<dbReference type="GO" id="GO:0008234">
    <property type="term" value="F:cysteine-type peptidase activity"/>
    <property type="evidence" value="ECO:0007669"/>
    <property type="project" value="InterPro"/>
</dbReference>